<dbReference type="InterPro" id="IPR010499">
    <property type="entry name" value="AraC_E-bd"/>
</dbReference>
<dbReference type="OrthoDB" id="104532at2157"/>
<keyword evidence="4" id="KW-0804">Transcription</keyword>
<dbReference type="InterPro" id="IPR047057">
    <property type="entry name" value="MerR_fam"/>
</dbReference>
<dbReference type="SUPFAM" id="SSF46955">
    <property type="entry name" value="Putative DNA-binding domain"/>
    <property type="match status" value="1"/>
</dbReference>
<evidence type="ECO:0000256" key="2">
    <source>
        <dbReference type="ARBA" id="ARBA00023015"/>
    </source>
</evidence>
<evidence type="ECO:0000256" key="4">
    <source>
        <dbReference type="ARBA" id="ARBA00023163"/>
    </source>
</evidence>
<gene>
    <name evidence="6" type="ORF">Metlim_1504</name>
</gene>
<keyword evidence="1" id="KW-0678">Repressor</keyword>
<name>H1Z366_9EURY</name>
<sequence>MQSDRITISRFSLYTYLSQKALRLYDKKGILVPEVKDRFTGYRYYTTSQIEEALKIKTLCNLDFSLSDISDLLQAVDEKEDKKVQKIITKYHSRTMKEIKRLEKIESLLKENKDFTELFKMNVSEPVIKDIPAMRVISGRRTGSYEEVCSEVSEELFKIIFSPVNQKNGVRITGPCMSICYDKEYREKDADIEMAVPIQGQIETDGDRYSIRNLEPCRVISVIYKGPYEHEGFSATFNTAFKFAADKNLETTGPERQIYISNPNETAPEELLTEVQIPIKG</sequence>
<evidence type="ECO:0000256" key="3">
    <source>
        <dbReference type="ARBA" id="ARBA00023125"/>
    </source>
</evidence>
<evidence type="ECO:0000259" key="5">
    <source>
        <dbReference type="PROSITE" id="PS50937"/>
    </source>
</evidence>
<dbReference type="PANTHER" id="PTHR30204">
    <property type="entry name" value="REDOX-CYCLING DRUG-SENSING TRANSCRIPTIONAL ACTIVATOR SOXR"/>
    <property type="match status" value="1"/>
</dbReference>
<protein>
    <submittedName>
        <fullName evidence="6">Transcriptional regulator, MerR family</fullName>
    </submittedName>
</protein>
<dbReference type="GO" id="GO:0003700">
    <property type="term" value="F:DNA-binding transcription factor activity"/>
    <property type="evidence" value="ECO:0007669"/>
    <property type="project" value="InterPro"/>
</dbReference>
<keyword evidence="3" id="KW-0238">DNA-binding</keyword>
<reference evidence="6 7" key="1">
    <citation type="submission" date="2011-10" db="EMBL/GenBank/DDBJ databases">
        <title>The Improved High-Quality Draft genome of Methanoplanus limicola DSM 2279.</title>
        <authorList>
            <consortium name="US DOE Joint Genome Institute (JGI-PGF)"/>
            <person name="Lucas S."/>
            <person name="Copeland A."/>
            <person name="Lapidus A."/>
            <person name="Glavina del Rio T."/>
            <person name="Dalin E."/>
            <person name="Tice H."/>
            <person name="Bruce D."/>
            <person name="Goodwin L."/>
            <person name="Pitluck S."/>
            <person name="Peters L."/>
            <person name="Mikhailova N."/>
            <person name="Lu M."/>
            <person name="Kyrpides N."/>
            <person name="Mavromatis K."/>
            <person name="Ivanova N."/>
            <person name="Markowitz V."/>
            <person name="Cheng J.-F."/>
            <person name="Hugenholtz P."/>
            <person name="Woyke T."/>
            <person name="Wu D."/>
            <person name="Wirth R."/>
            <person name="Brambilla E.-M."/>
            <person name="Klenk H.-P."/>
            <person name="Eisen J.A."/>
        </authorList>
    </citation>
    <scope>NUCLEOTIDE SEQUENCE [LARGE SCALE GENOMIC DNA]</scope>
    <source>
        <strain evidence="6 7">DSM 2279</strain>
    </source>
</reference>
<evidence type="ECO:0000313" key="7">
    <source>
        <dbReference type="Proteomes" id="UP000005741"/>
    </source>
</evidence>
<dbReference type="AlphaFoldDB" id="H1Z366"/>
<dbReference type="HOGENOM" id="CLU_065103_2_2_2"/>
<dbReference type="InterPro" id="IPR029442">
    <property type="entry name" value="GyrI-like"/>
</dbReference>
<dbReference type="EMBL" id="CM001436">
    <property type="protein sequence ID" value="EHQ35606.1"/>
    <property type="molecule type" value="Genomic_DNA"/>
</dbReference>
<proteinExistence type="predicted"/>
<dbReference type="Pfam" id="PF13411">
    <property type="entry name" value="MerR_1"/>
    <property type="match status" value="1"/>
</dbReference>
<keyword evidence="2" id="KW-0805">Transcription regulation</keyword>
<dbReference type="SUPFAM" id="SSF55136">
    <property type="entry name" value="Probable bacterial effector-binding domain"/>
    <property type="match status" value="1"/>
</dbReference>
<dbReference type="InterPro" id="IPR011256">
    <property type="entry name" value="Reg_factor_effector_dom_sf"/>
</dbReference>
<dbReference type="PROSITE" id="PS50937">
    <property type="entry name" value="HTH_MERR_2"/>
    <property type="match status" value="1"/>
</dbReference>
<dbReference type="STRING" id="937775.Metlim_1504"/>
<feature type="domain" description="HTH merR-type" evidence="5">
    <location>
        <begin position="5"/>
        <end position="75"/>
    </location>
</feature>
<dbReference type="InterPro" id="IPR000551">
    <property type="entry name" value="MerR-type_HTH_dom"/>
</dbReference>
<organism evidence="6 7">
    <name type="scientific">Methanoplanus limicola DSM 2279</name>
    <dbReference type="NCBI Taxonomy" id="937775"/>
    <lineage>
        <taxon>Archaea</taxon>
        <taxon>Methanobacteriati</taxon>
        <taxon>Methanobacteriota</taxon>
        <taxon>Stenosarchaea group</taxon>
        <taxon>Methanomicrobia</taxon>
        <taxon>Methanomicrobiales</taxon>
        <taxon>Methanomicrobiaceae</taxon>
        <taxon>Methanoplanus</taxon>
    </lineage>
</organism>
<evidence type="ECO:0000256" key="1">
    <source>
        <dbReference type="ARBA" id="ARBA00022491"/>
    </source>
</evidence>
<accession>H1Z366</accession>
<dbReference type="Gene3D" id="3.20.80.10">
    <property type="entry name" value="Regulatory factor, effector binding domain"/>
    <property type="match status" value="1"/>
</dbReference>
<dbReference type="SMART" id="SM00871">
    <property type="entry name" value="AraC_E_bind"/>
    <property type="match status" value="1"/>
</dbReference>
<dbReference type="Pfam" id="PF06445">
    <property type="entry name" value="GyrI-like"/>
    <property type="match status" value="1"/>
</dbReference>
<dbReference type="PATRIC" id="fig|937775.9.peg.1707"/>
<dbReference type="PANTHER" id="PTHR30204:SF69">
    <property type="entry name" value="MERR-FAMILY TRANSCRIPTIONAL REGULATOR"/>
    <property type="match status" value="1"/>
</dbReference>
<keyword evidence="7" id="KW-1185">Reference proteome</keyword>
<dbReference type="RefSeq" id="WP_004077361.1">
    <property type="nucleotide sequence ID" value="NZ_CM001436.1"/>
</dbReference>
<evidence type="ECO:0000313" key="6">
    <source>
        <dbReference type="EMBL" id="EHQ35606.1"/>
    </source>
</evidence>
<dbReference type="SMART" id="SM00422">
    <property type="entry name" value="HTH_MERR"/>
    <property type="match status" value="1"/>
</dbReference>
<dbReference type="InterPro" id="IPR009061">
    <property type="entry name" value="DNA-bd_dom_put_sf"/>
</dbReference>
<dbReference type="InParanoid" id="H1Z366"/>
<dbReference type="Gene3D" id="1.10.1660.10">
    <property type="match status" value="1"/>
</dbReference>
<dbReference type="Proteomes" id="UP000005741">
    <property type="component" value="Chromosome"/>
</dbReference>
<dbReference type="GO" id="GO:0003677">
    <property type="term" value="F:DNA binding"/>
    <property type="evidence" value="ECO:0007669"/>
    <property type="project" value="UniProtKB-KW"/>
</dbReference>